<dbReference type="PANTHER" id="PTHR45630:SF4">
    <property type="entry name" value="CATION-TRANSPORTING ATPASE 13A5-RELATED"/>
    <property type="match status" value="1"/>
</dbReference>
<dbReference type="SUPFAM" id="SSF56784">
    <property type="entry name" value="HAD-like"/>
    <property type="match status" value="1"/>
</dbReference>
<dbReference type="GO" id="GO:0019829">
    <property type="term" value="F:ATPase-coupled monoatomic cation transmembrane transporter activity"/>
    <property type="evidence" value="ECO:0007669"/>
    <property type="project" value="UniProtKB-UniRule"/>
</dbReference>
<dbReference type="Pfam" id="PF13246">
    <property type="entry name" value="Cation_ATPase"/>
    <property type="match status" value="1"/>
</dbReference>
<feature type="transmembrane region" description="Helical" evidence="12">
    <location>
        <begin position="1105"/>
        <end position="1126"/>
    </location>
</feature>
<dbReference type="OrthoDB" id="48943at2759"/>
<evidence type="ECO:0000256" key="4">
    <source>
        <dbReference type="ARBA" id="ARBA00022723"/>
    </source>
</evidence>
<dbReference type="InterPro" id="IPR023299">
    <property type="entry name" value="ATPase_P-typ_cyto_dom_N"/>
</dbReference>
<sequence>MFGYRTHVCRRALCVAGYLVSCGALLLLFYWKPEWNVWANCVPCSLDEADVILLRTMDDFKKYLRKKVLWARLPAVSSSRGSNAVDENSIVYRAIKKPDLKVRFILVQKIKYVWIMSEKKFQKAGALEENLSCSDIHLKYGSGLTREDQATRRTICGPNTIEVEVAPIWKILFKEVLNLFYFFQFFTVSLWISENYLEYSIAIIFMSLISITLTVYELRKQSINLHKLVEAHNNILVTVCRKNGDLEEMESRYLVPGDVLVLMGRRLYLPCDAILIHGSCVVNEGMLTGESIPVTKTPLPCVDSSMPWKKHSAEDFRRHVLFCGTEVIQTKPPAHGLVKAVVMQTGFNTAKGDLVKSILYPKPMNFKLHRDALRFFMFLAVLSLAGATYTVWVYTAIGSSVGRIVKEALLLMTGAIPPAIPAALTTGNVFAQRRLKKKSIFCISPDRINICGQINLICFDKTGTLTEDGLDLWGIIPSQGNCFQKVHKFSTGHVLSWGPLLGAMVSCHSLIVLDGKVQGDPLDLKMFEATNWIMPADVEDLNTNNNNEEMQSVPTMIIKPGPKDSPGPAQGISILYQFPFSSALQRMSVITQVIGENLLTVYMKGAPEMVVSFCKPETVPPNFSRELEYYTFQGFRVIGLAYRNLETKDPDEVGSLIREEVESNLEFLGLLIFENRLKAETKPVLQELNDAHIRTVMITGDNLQTAITVAKNSGMVSEDGKVITVEANGPKGSHPASITWKAMEDNEKNGYGITGNNAWEKYIDTESGSHPNGPGDYHFAMSGKSFQVIVEHFSNLLPNLLLNGSIFARMSPAQKSSLIEEFQKLDYYVAMCGDGANDCGALKMAHAGISLSEQEASVASPFTSKTDNIECVAHLIKEGRTALVTSFCVFKFMALYGMLEYIGVLLLYWQHNIFGNYQFLVHDLGITLLVFITMSLNDAFPKLAPYRPPSQLSSPPLLLSVVLHICFSLAMQTYGFLVVQRQSWYSSTDIHRACISVNESFLGTLSSTNVSFNSNMTTNGTVHHGTGNYESFENTTLWLLVTANLVTVAFVFSKGKPFRQPIYTNYPFLIVLIVSLGFSIFFIFADIKNFYTLMELVCTPTLWRVHIVIILFVHFSVSFLVEEIIVENRALWVLLKRMFRRTESSQYKRLRNTLDKDPEWPPLNKTVYCFPARGEPDGNTEGYYNPAYDGTEEIFTEDNWYKDDQILDQNERDCVTYL</sequence>
<dbReference type="InterPro" id="IPR001757">
    <property type="entry name" value="P_typ_ATPase"/>
</dbReference>
<comment type="similarity">
    <text evidence="2 12">Belongs to the cation transport ATPase (P-type) (TC 3.A.3) family. Type V subfamily.</text>
</comment>
<dbReference type="GO" id="GO:0005524">
    <property type="term" value="F:ATP binding"/>
    <property type="evidence" value="ECO:0007669"/>
    <property type="project" value="UniProtKB-UniRule"/>
</dbReference>
<dbReference type="GO" id="GO:0031902">
    <property type="term" value="C:late endosome membrane"/>
    <property type="evidence" value="ECO:0007669"/>
    <property type="project" value="TreeGrafter"/>
</dbReference>
<reference evidence="17" key="1">
    <citation type="submission" date="2025-08" db="UniProtKB">
        <authorList>
            <consortium name="RefSeq"/>
        </authorList>
    </citation>
    <scope>IDENTIFICATION</scope>
</reference>
<dbReference type="PANTHER" id="PTHR45630">
    <property type="entry name" value="CATION-TRANSPORTING ATPASE-RELATED"/>
    <property type="match status" value="1"/>
</dbReference>
<dbReference type="SUPFAM" id="SSF81665">
    <property type="entry name" value="Calcium ATPase, transmembrane domain M"/>
    <property type="match status" value="1"/>
</dbReference>
<dbReference type="KEGG" id="muo:115478403"/>
<dbReference type="Pfam" id="PF00122">
    <property type="entry name" value="E1-E2_ATPase"/>
    <property type="match status" value="1"/>
</dbReference>
<dbReference type="Proteomes" id="UP000515156">
    <property type="component" value="Chromosome 10"/>
</dbReference>
<dbReference type="EC" id="7.2.2.-" evidence="12"/>
<evidence type="ECO:0000256" key="5">
    <source>
        <dbReference type="ARBA" id="ARBA00022741"/>
    </source>
</evidence>
<evidence type="ECO:0000313" key="16">
    <source>
        <dbReference type="Proteomes" id="UP000515156"/>
    </source>
</evidence>
<dbReference type="GO" id="GO:0046872">
    <property type="term" value="F:metal ion binding"/>
    <property type="evidence" value="ECO:0007669"/>
    <property type="project" value="UniProtKB-UniRule"/>
</dbReference>
<feature type="transmembrane region" description="Helical" evidence="12">
    <location>
        <begin position="883"/>
        <end position="909"/>
    </location>
</feature>
<dbReference type="InterPro" id="IPR006544">
    <property type="entry name" value="P-type_TPase_V"/>
</dbReference>
<evidence type="ECO:0000256" key="9">
    <source>
        <dbReference type="ARBA" id="ARBA00022989"/>
    </source>
</evidence>
<dbReference type="SUPFAM" id="SSF81653">
    <property type="entry name" value="Calcium ATPase, transduction domain A"/>
    <property type="match status" value="1"/>
</dbReference>
<dbReference type="FunFam" id="1.20.1110.10:FF:000023">
    <property type="entry name" value="Cation-transporting ATPase"/>
    <property type="match status" value="1"/>
</dbReference>
<keyword evidence="10 12" id="KW-0472">Membrane</keyword>
<dbReference type="Gene3D" id="2.70.150.10">
    <property type="entry name" value="Calcium-transporting ATPase, cytoplasmic transduction domain A"/>
    <property type="match status" value="1"/>
</dbReference>
<evidence type="ECO:0000256" key="7">
    <source>
        <dbReference type="ARBA" id="ARBA00022842"/>
    </source>
</evidence>
<dbReference type="AlphaFoldDB" id="A0A6P7Z760"/>
<dbReference type="PROSITE" id="PS00154">
    <property type="entry name" value="ATPASE_E1_E2"/>
    <property type="match status" value="1"/>
</dbReference>
<dbReference type="InParanoid" id="A0A6P7Z760"/>
<gene>
    <name evidence="17" type="primary">LOC115478403</name>
</gene>
<dbReference type="InterPro" id="IPR004014">
    <property type="entry name" value="ATPase_P-typ_cation-transptr_N"/>
</dbReference>
<dbReference type="NCBIfam" id="TIGR01494">
    <property type="entry name" value="ATPase_P-type"/>
    <property type="match status" value="1"/>
</dbReference>
<name>A0A6P7Z760_9AMPH</name>
<feature type="transmembrane region" description="Helical" evidence="12">
    <location>
        <begin position="372"/>
        <end position="397"/>
    </location>
</feature>
<dbReference type="RefSeq" id="XP_030071564.1">
    <property type="nucleotide sequence ID" value="XM_030215704.1"/>
</dbReference>
<evidence type="ECO:0000259" key="15">
    <source>
        <dbReference type="Pfam" id="PF12409"/>
    </source>
</evidence>
<feature type="transmembrane region" description="Helical" evidence="12">
    <location>
        <begin position="199"/>
        <end position="218"/>
    </location>
</feature>
<dbReference type="NCBIfam" id="TIGR01657">
    <property type="entry name" value="P-ATPase-V"/>
    <property type="match status" value="1"/>
</dbReference>
<dbReference type="GO" id="GO:0006874">
    <property type="term" value="P:intracellular calcium ion homeostasis"/>
    <property type="evidence" value="ECO:0007669"/>
    <property type="project" value="TreeGrafter"/>
</dbReference>
<evidence type="ECO:0000256" key="3">
    <source>
        <dbReference type="ARBA" id="ARBA00022692"/>
    </source>
</evidence>
<dbReference type="InterPro" id="IPR008250">
    <property type="entry name" value="ATPase_P-typ_transduc_dom_A_sf"/>
</dbReference>
<evidence type="ECO:0000256" key="2">
    <source>
        <dbReference type="ARBA" id="ARBA00006000"/>
    </source>
</evidence>
<feature type="domain" description="P-type ATPase A" evidence="13">
    <location>
        <begin position="237"/>
        <end position="358"/>
    </location>
</feature>
<dbReference type="SUPFAM" id="SSF81660">
    <property type="entry name" value="Metal cation-transporting ATPase, ATP-binding domain N"/>
    <property type="match status" value="1"/>
</dbReference>
<keyword evidence="3 12" id="KW-0812">Transmembrane</keyword>
<feature type="transmembrane region" description="Helical" evidence="12">
    <location>
        <begin position="1035"/>
        <end position="1053"/>
    </location>
</feature>
<feature type="transmembrane region" description="Helical" evidence="12">
    <location>
        <begin position="12"/>
        <end position="31"/>
    </location>
</feature>
<dbReference type="CDD" id="cd07542">
    <property type="entry name" value="P-type_ATPase_cation"/>
    <property type="match status" value="1"/>
</dbReference>
<evidence type="ECO:0000256" key="12">
    <source>
        <dbReference type="RuleBase" id="RU362082"/>
    </source>
</evidence>
<feature type="transmembrane region" description="Helical" evidence="12">
    <location>
        <begin position="915"/>
        <end position="936"/>
    </location>
</feature>
<dbReference type="Pfam" id="PF00690">
    <property type="entry name" value="Cation_ATPase_N"/>
    <property type="match status" value="1"/>
</dbReference>
<dbReference type="InterPro" id="IPR023298">
    <property type="entry name" value="ATPase_P-typ_TM_dom_sf"/>
</dbReference>
<evidence type="ECO:0000256" key="8">
    <source>
        <dbReference type="ARBA" id="ARBA00022967"/>
    </source>
</evidence>
<evidence type="ECO:0000256" key="10">
    <source>
        <dbReference type="ARBA" id="ARBA00023136"/>
    </source>
</evidence>
<keyword evidence="16" id="KW-1185">Reference proteome</keyword>
<dbReference type="FunFam" id="3.40.50.1000:FF:000075">
    <property type="entry name" value="Cation-transporting ATPase"/>
    <property type="match status" value="1"/>
</dbReference>
<dbReference type="GeneID" id="115478403"/>
<evidence type="ECO:0000259" key="13">
    <source>
        <dbReference type="Pfam" id="PF00122"/>
    </source>
</evidence>
<dbReference type="SFLD" id="SFLDS00003">
    <property type="entry name" value="Haloacid_Dehalogenase"/>
    <property type="match status" value="1"/>
</dbReference>
<dbReference type="GO" id="GO:0015203">
    <property type="term" value="F:polyamine transmembrane transporter activity"/>
    <property type="evidence" value="ECO:0007669"/>
    <property type="project" value="TreeGrafter"/>
</dbReference>
<accession>A0A6P7Z760</accession>
<comment type="catalytic activity">
    <reaction evidence="11 12">
        <text>ATP + H2O = ADP + phosphate + H(+)</text>
        <dbReference type="Rhea" id="RHEA:13065"/>
        <dbReference type="ChEBI" id="CHEBI:15377"/>
        <dbReference type="ChEBI" id="CHEBI:15378"/>
        <dbReference type="ChEBI" id="CHEBI:30616"/>
        <dbReference type="ChEBI" id="CHEBI:43474"/>
        <dbReference type="ChEBI" id="CHEBI:456216"/>
    </reaction>
</comment>
<dbReference type="InterPro" id="IPR059000">
    <property type="entry name" value="ATPase_P-type_domA"/>
</dbReference>
<evidence type="ECO:0000313" key="17">
    <source>
        <dbReference type="RefSeq" id="XP_030071564.1"/>
    </source>
</evidence>
<evidence type="ECO:0000256" key="1">
    <source>
        <dbReference type="ARBA" id="ARBA00004141"/>
    </source>
</evidence>
<feature type="domain" description="Cation-transporting P-type ATPase N-terminal" evidence="14">
    <location>
        <begin position="141"/>
        <end position="186"/>
    </location>
</feature>
<evidence type="ECO:0000259" key="14">
    <source>
        <dbReference type="Pfam" id="PF00690"/>
    </source>
</evidence>
<dbReference type="PRINTS" id="PR00121">
    <property type="entry name" value="NAKATPASE"/>
</dbReference>
<dbReference type="Gene3D" id="3.40.1110.10">
    <property type="entry name" value="Calcium-transporting ATPase, cytoplasmic domain N"/>
    <property type="match status" value="1"/>
</dbReference>
<dbReference type="InterPro" id="IPR036412">
    <property type="entry name" value="HAD-like_sf"/>
</dbReference>
<keyword evidence="7 12" id="KW-0460">Magnesium</keyword>
<keyword evidence="6 12" id="KW-0067">ATP-binding</keyword>
<keyword evidence="9 12" id="KW-1133">Transmembrane helix</keyword>
<feature type="transmembrane region" description="Helical" evidence="12">
    <location>
        <begin position="409"/>
        <end position="431"/>
    </location>
</feature>
<dbReference type="Gene3D" id="3.40.50.1000">
    <property type="entry name" value="HAD superfamily/HAD-like"/>
    <property type="match status" value="2"/>
</dbReference>
<dbReference type="Pfam" id="PF12409">
    <property type="entry name" value="P5-ATPase"/>
    <property type="match status" value="1"/>
</dbReference>
<feature type="domain" description="P5B-type ATPase N-terminal" evidence="15">
    <location>
        <begin position="2"/>
        <end position="114"/>
    </location>
</feature>
<organism evidence="16 17">
    <name type="scientific">Microcaecilia unicolor</name>
    <dbReference type="NCBI Taxonomy" id="1415580"/>
    <lineage>
        <taxon>Eukaryota</taxon>
        <taxon>Metazoa</taxon>
        <taxon>Chordata</taxon>
        <taxon>Craniata</taxon>
        <taxon>Vertebrata</taxon>
        <taxon>Euteleostomi</taxon>
        <taxon>Amphibia</taxon>
        <taxon>Gymnophiona</taxon>
        <taxon>Siphonopidae</taxon>
        <taxon>Microcaecilia</taxon>
    </lineage>
</organism>
<protein>
    <recommendedName>
        <fullName evidence="12">Cation-transporting ATPase</fullName>
        <ecNumber evidence="12">7.2.2.-</ecNumber>
    </recommendedName>
</protein>
<dbReference type="FunFam" id="2.70.150.10:FF:000035">
    <property type="entry name" value="Cation-transporting ATPase"/>
    <property type="match status" value="1"/>
</dbReference>
<dbReference type="Gene3D" id="1.20.1110.10">
    <property type="entry name" value="Calcium-transporting ATPase, transmembrane domain"/>
    <property type="match status" value="1"/>
</dbReference>
<dbReference type="GO" id="GO:0016887">
    <property type="term" value="F:ATP hydrolysis activity"/>
    <property type="evidence" value="ECO:0007669"/>
    <property type="project" value="InterPro"/>
</dbReference>
<dbReference type="PRINTS" id="PR00119">
    <property type="entry name" value="CATATPASE"/>
</dbReference>
<keyword evidence="4 12" id="KW-0479">Metal-binding</keyword>
<proteinExistence type="inferred from homology"/>
<keyword evidence="5 12" id="KW-0547">Nucleotide-binding</keyword>
<keyword evidence="8 12" id="KW-1278">Translocase</keyword>
<dbReference type="InterPro" id="IPR044492">
    <property type="entry name" value="P_typ_ATPase_HD_dom"/>
</dbReference>
<dbReference type="InterPro" id="IPR023214">
    <property type="entry name" value="HAD_sf"/>
</dbReference>
<dbReference type="InterPro" id="IPR047819">
    <property type="entry name" value="P5A-ATPase_N"/>
</dbReference>
<evidence type="ECO:0000256" key="11">
    <source>
        <dbReference type="ARBA" id="ARBA00049360"/>
    </source>
</evidence>
<dbReference type="GO" id="GO:0015662">
    <property type="term" value="F:P-type ion transporter activity"/>
    <property type="evidence" value="ECO:0007669"/>
    <property type="project" value="InterPro"/>
</dbReference>
<dbReference type="InterPro" id="IPR047821">
    <property type="entry name" value="P5B-type_ATPase"/>
</dbReference>
<feature type="transmembrane region" description="Helical" evidence="12">
    <location>
        <begin position="957"/>
        <end position="977"/>
    </location>
</feature>
<feature type="transmembrane region" description="Helical" evidence="12">
    <location>
        <begin position="1065"/>
        <end position="1085"/>
    </location>
</feature>
<evidence type="ECO:0000256" key="6">
    <source>
        <dbReference type="ARBA" id="ARBA00022840"/>
    </source>
</evidence>
<comment type="subcellular location">
    <subcellularLocation>
        <location evidence="1 12">Membrane</location>
        <topology evidence="1 12">Multi-pass membrane protein</topology>
    </subcellularLocation>
</comment>
<dbReference type="SFLD" id="SFLDG00002">
    <property type="entry name" value="C1.7:_P-type_atpase_like"/>
    <property type="match status" value="1"/>
</dbReference>
<dbReference type="InterPro" id="IPR018303">
    <property type="entry name" value="ATPase_P-typ_P_site"/>
</dbReference>
<dbReference type="SFLD" id="SFLDF00027">
    <property type="entry name" value="p-type_atpase"/>
    <property type="match status" value="1"/>
</dbReference>